<dbReference type="Pfam" id="PF01628">
    <property type="entry name" value="HrcA"/>
    <property type="match status" value="1"/>
</dbReference>
<dbReference type="Gene3D" id="1.10.10.10">
    <property type="entry name" value="Winged helix-like DNA-binding domain superfamily/Winged helix DNA-binding domain"/>
    <property type="match status" value="1"/>
</dbReference>
<dbReference type="AlphaFoldDB" id="A0A2M7Z4R2"/>
<dbReference type="SUPFAM" id="SSF46785">
    <property type="entry name" value="Winged helix' DNA-binding domain"/>
    <property type="match status" value="1"/>
</dbReference>
<evidence type="ECO:0000256" key="5">
    <source>
        <dbReference type="HAMAP-Rule" id="MF_00081"/>
    </source>
</evidence>
<comment type="caution">
    <text evidence="7">The sequence shown here is derived from an EMBL/GenBank/DDBJ whole genome shotgun (WGS) entry which is preliminary data.</text>
</comment>
<dbReference type="InterPro" id="IPR021153">
    <property type="entry name" value="HrcA_C"/>
</dbReference>
<evidence type="ECO:0000256" key="4">
    <source>
        <dbReference type="ARBA" id="ARBA00023163"/>
    </source>
</evidence>
<dbReference type="PANTHER" id="PTHR34824:SF1">
    <property type="entry name" value="HEAT-INDUCIBLE TRANSCRIPTION REPRESSOR HRCA"/>
    <property type="match status" value="1"/>
</dbReference>
<dbReference type="InterPro" id="IPR036390">
    <property type="entry name" value="WH_DNA-bd_sf"/>
</dbReference>
<dbReference type="GO" id="GO:0045892">
    <property type="term" value="P:negative regulation of DNA-templated transcription"/>
    <property type="evidence" value="ECO:0007669"/>
    <property type="project" value="UniProtKB-UniRule"/>
</dbReference>
<evidence type="ECO:0000256" key="2">
    <source>
        <dbReference type="ARBA" id="ARBA00023015"/>
    </source>
</evidence>
<dbReference type="InterPro" id="IPR002571">
    <property type="entry name" value="HrcA"/>
</dbReference>
<dbReference type="InterPro" id="IPR029016">
    <property type="entry name" value="GAF-like_dom_sf"/>
</dbReference>
<evidence type="ECO:0000313" key="7">
    <source>
        <dbReference type="EMBL" id="PJA84135.1"/>
    </source>
</evidence>
<dbReference type="GO" id="GO:0003677">
    <property type="term" value="F:DNA binding"/>
    <property type="evidence" value="ECO:0007669"/>
    <property type="project" value="InterPro"/>
</dbReference>
<dbReference type="Gene3D" id="3.30.450.40">
    <property type="match status" value="1"/>
</dbReference>
<feature type="domain" description="Heat-inducible transcription repressor HrcA C-terminal" evidence="6">
    <location>
        <begin position="78"/>
        <end position="224"/>
    </location>
</feature>
<name>A0A2M7Z4R2_9BACT</name>
<comment type="similarity">
    <text evidence="5">Belongs to the HrcA family.</text>
</comment>
<dbReference type="PANTHER" id="PTHR34824">
    <property type="entry name" value="HEAT-INDUCIBLE TRANSCRIPTION REPRESSOR HRCA"/>
    <property type="match status" value="1"/>
</dbReference>
<sequence>MKITERQEQILNTIIQEYIGSAQPVSSQLLEKKHDFGICPATIRIEMQKLTDKGFLYQPHTSAGRVPTDKGYRFFVDRLLEKELVEKELSSFEVEDWFKNEIGEDIKFIQELTKNLAHFSGALALSYFEKEKIFWKEGWEEILKEPEFREKECIINFTKLLENLEGNIETLKLNSGIKIYIGKENPFKNSRDFSIIASKCYLLDDEQGMISLLGPKRMDYNKNISLINSLTELMEKF</sequence>
<comment type="function">
    <text evidence="5">Negative regulator of class I heat shock genes (grpE-dnaK-dnaJ and groELS operons). Prevents heat-shock induction of these operons.</text>
</comment>
<keyword evidence="3 5" id="KW-0346">Stress response</keyword>
<evidence type="ECO:0000256" key="1">
    <source>
        <dbReference type="ARBA" id="ARBA00022491"/>
    </source>
</evidence>
<accession>A0A2M7Z4R2</accession>
<proteinExistence type="inferred from homology"/>
<dbReference type="SUPFAM" id="SSF55781">
    <property type="entry name" value="GAF domain-like"/>
    <property type="match status" value="1"/>
</dbReference>
<dbReference type="Proteomes" id="UP000231034">
    <property type="component" value="Unassembled WGS sequence"/>
</dbReference>
<evidence type="ECO:0000313" key="8">
    <source>
        <dbReference type="Proteomes" id="UP000231034"/>
    </source>
</evidence>
<dbReference type="InterPro" id="IPR036388">
    <property type="entry name" value="WH-like_DNA-bd_sf"/>
</dbReference>
<organism evidence="7 8">
    <name type="scientific">Candidatus Nealsonbacteria bacterium CG_4_9_14_3_um_filter_37_13</name>
    <dbReference type="NCBI Taxonomy" id="1974695"/>
    <lineage>
        <taxon>Bacteria</taxon>
        <taxon>Candidatus Nealsoniibacteriota</taxon>
    </lineage>
</organism>
<keyword evidence="2 5" id="KW-0805">Transcription regulation</keyword>
<protein>
    <recommendedName>
        <fullName evidence="5">Heat-inducible transcription repressor HrcA</fullName>
    </recommendedName>
</protein>
<evidence type="ECO:0000259" key="6">
    <source>
        <dbReference type="Pfam" id="PF01628"/>
    </source>
</evidence>
<dbReference type="EMBL" id="PFVR01000075">
    <property type="protein sequence ID" value="PJA84135.1"/>
    <property type="molecule type" value="Genomic_DNA"/>
</dbReference>
<keyword evidence="1 5" id="KW-0678">Repressor</keyword>
<dbReference type="HAMAP" id="MF_00081">
    <property type="entry name" value="HrcA"/>
    <property type="match status" value="1"/>
</dbReference>
<evidence type="ECO:0000256" key="3">
    <source>
        <dbReference type="ARBA" id="ARBA00023016"/>
    </source>
</evidence>
<reference evidence="8" key="1">
    <citation type="submission" date="2017-09" db="EMBL/GenBank/DDBJ databases">
        <title>Depth-based differentiation of microbial function through sediment-hosted aquifers and enrichment of novel symbionts in the deep terrestrial subsurface.</title>
        <authorList>
            <person name="Probst A.J."/>
            <person name="Ladd B."/>
            <person name="Jarett J.K."/>
            <person name="Geller-Mcgrath D.E."/>
            <person name="Sieber C.M.K."/>
            <person name="Emerson J.B."/>
            <person name="Anantharaman K."/>
            <person name="Thomas B.C."/>
            <person name="Malmstrom R."/>
            <person name="Stieglmeier M."/>
            <person name="Klingl A."/>
            <person name="Woyke T."/>
            <person name="Ryan C.M."/>
            <person name="Banfield J.F."/>
        </authorList>
    </citation>
    <scope>NUCLEOTIDE SEQUENCE [LARGE SCALE GENOMIC DNA]</scope>
</reference>
<gene>
    <name evidence="5" type="primary">hrcA</name>
    <name evidence="7" type="ORF">CO145_02175</name>
</gene>
<keyword evidence="4 5" id="KW-0804">Transcription</keyword>